<evidence type="ECO:0000313" key="9">
    <source>
        <dbReference type="EMBL" id="KAF7488066.1"/>
    </source>
</evidence>
<dbReference type="InterPro" id="IPR023174">
    <property type="entry name" value="PDEase_CS"/>
</dbReference>
<dbReference type="CDD" id="cd00077">
    <property type="entry name" value="HDc"/>
    <property type="match status" value="1"/>
</dbReference>
<dbReference type="SUPFAM" id="SSF109604">
    <property type="entry name" value="HD-domain/PDEase-like"/>
    <property type="match status" value="1"/>
</dbReference>
<evidence type="ECO:0000256" key="4">
    <source>
        <dbReference type="PIRSR" id="PIRSR623088-2"/>
    </source>
</evidence>
<evidence type="ECO:0000256" key="2">
    <source>
        <dbReference type="ARBA" id="ARBA00022801"/>
    </source>
</evidence>
<feature type="domain" description="PDEase" evidence="8">
    <location>
        <begin position="114"/>
        <end position="437"/>
    </location>
</feature>
<feature type="compositionally biased region" description="Basic and acidic residues" evidence="7">
    <location>
        <begin position="520"/>
        <end position="537"/>
    </location>
</feature>
<dbReference type="GO" id="GO:0004114">
    <property type="term" value="F:3',5'-cyclic-nucleotide phosphodiesterase activity"/>
    <property type="evidence" value="ECO:0007669"/>
    <property type="project" value="InterPro"/>
</dbReference>
<feature type="binding site" evidence="5">
    <location>
        <position position="341"/>
    </location>
    <ligand>
        <name>Zn(2+)</name>
        <dbReference type="ChEBI" id="CHEBI:29105"/>
        <label>1</label>
    </ligand>
</feature>
<dbReference type="PANTHER" id="PTHR11347">
    <property type="entry name" value="CYCLIC NUCLEOTIDE PHOSPHODIESTERASE"/>
    <property type="match status" value="1"/>
</dbReference>
<evidence type="ECO:0000256" key="5">
    <source>
        <dbReference type="PIRSR" id="PIRSR623088-3"/>
    </source>
</evidence>
<keyword evidence="11" id="KW-1185">Reference proteome</keyword>
<proteinExistence type="inferred from homology"/>
<feature type="binding site" evidence="4">
    <location>
        <position position="231"/>
    </location>
    <ligand>
        <name>AMP</name>
        <dbReference type="ChEBI" id="CHEBI:456215"/>
    </ligand>
</feature>
<sequence>MIPYSTCMRFNTRKQSLQNDKYSPSEWTLVQHFGLNARVESTIINVTSQDDQTLCFTWAIEEPKNVHSSIRLDNQFKERSQSDELDRRSIYLLLALRRRKSLQQSIHPETIPLLDPYYYGISQRYLQYSYQWNFNTFSFDVLTSGHSLSSLLFYLFNEYNFIEIFNLDLFNVLRCLQYLEKGYHDTNPYHNSVHAADVTQAMHCFLQDPKIKEHLTPLEAMCSLLAAVSHDLDHPGVNQQFLIATNSHLTTMHNNLSVLESHHWRFAISCFYESHIFDHFDEKQWREIKFLLKHLILATDISRQNEYIQQFKAYIENEQNFNLANKEHRYFILQIALKCADLGNPCRPWKISQRWSEQICNEFYRQGDFEKLLGLTITPMCDRASTTISKTQTDFFSNVVRPLFELWHIFLNSKLSNQLMNNLDFNDYMWKNMESNQSTLKRCHSLFTLPNELKNSQFLRLPMTTSASFYHKSCTDLSSLSVCSFSGIEDFRSRFCNLSQNSSKPKCVDGCGTPTTTTSESKEEGEERGGGEDGKTSLKEEISSNYIDVNFDEEDDFIADFNCGAILSTPALILPNFYCEKPQCGFSRRGSAPGSIDLRISDLKSSAAAKGTAVWLLCNALKANNISNKRRSSFPNVKISKSNLNPYNVSLQSQLNRFNAIKNISIYDFGGNTKPLKTIKASRNGGSRNRSKLFDSSTITASYHHHLPNFHHHHHSSYQKQSQQQSMFDIHNFTAYHYAYFSNNNGDTVKRNSTTQRRRSVPQDIFIRSLNDYHTA</sequence>
<reference evidence="9" key="2">
    <citation type="submission" date="2020-01" db="EMBL/GenBank/DDBJ databases">
        <authorList>
            <person name="Korhonen P.K.K."/>
            <person name="Guangxu M.G."/>
            <person name="Wang T.W."/>
            <person name="Stroehlein A.J.S."/>
            <person name="Young N.D."/>
            <person name="Ang C.-S.A."/>
            <person name="Fernando D.W.F."/>
            <person name="Lu H.L."/>
            <person name="Taylor S.T."/>
            <person name="Ehtesham M.E.M."/>
            <person name="Najaraj S.H.N."/>
            <person name="Harsha G.H.G."/>
            <person name="Madugundu A.M."/>
            <person name="Renuse S.R."/>
            <person name="Holt D.H."/>
            <person name="Pandey A.P."/>
            <person name="Papenfuss A.P."/>
            <person name="Gasser R.B.G."/>
            <person name="Fischer K.F."/>
        </authorList>
    </citation>
    <scope>NUCLEOTIDE SEQUENCE</scope>
    <source>
        <strain evidence="9">SSS_KF_BRIS2020</strain>
    </source>
</reference>
<dbReference type="Proteomes" id="UP000070412">
    <property type="component" value="Unassembled WGS sequence"/>
</dbReference>
<feature type="binding site" evidence="4">
    <location>
        <position position="392"/>
    </location>
    <ligand>
        <name>AMP</name>
        <dbReference type="ChEBI" id="CHEBI:456215"/>
    </ligand>
</feature>
<accession>A0A834R161</accession>
<dbReference type="EC" id="3.1.4.-" evidence="6"/>
<feature type="binding site" evidence="5">
    <location>
        <position position="231"/>
    </location>
    <ligand>
        <name>Zn(2+)</name>
        <dbReference type="ChEBI" id="CHEBI:29105"/>
        <label>1</label>
    </ligand>
</feature>
<dbReference type="InterPro" id="IPR003607">
    <property type="entry name" value="HD/PDEase_dom"/>
</dbReference>
<evidence type="ECO:0000256" key="7">
    <source>
        <dbReference type="SAM" id="MobiDB-lite"/>
    </source>
</evidence>
<dbReference type="Gene3D" id="1.10.1300.10">
    <property type="entry name" value="3'5'-cyclic nucleotide phosphodiesterase, catalytic domain"/>
    <property type="match status" value="1"/>
</dbReference>
<evidence type="ECO:0000313" key="11">
    <source>
        <dbReference type="Proteomes" id="UP000070412"/>
    </source>
</evidence>
<reference evidence="10" key="3">
    <citation type="submission" date="2022-06" db="UniProtKB">
        <authorList>
            <consortium name="EnsemblMetazoa"/>
        </authorList>
    </citation>
    <scope>IDENTIFICATION</scope>
</reference>
<feature type="binding site" evidence="4">
    <location>
        <begin position="190"/>
        <end position="194"/>
    </location>
    <ligand>
        <name>AMP</name>
        <dbReference type="ChEBI" id="CHEBI:456215"/>
    </ligand>
</feature>
<comment type="similarity">
    <text evidence="6">Belongs to the cyclic nucleotide phosphodiesterase family.</text>
</comment>
<evidence type="ECO:0000256" key="6">
    <source>
        <dbReference type="RuleBase" id="RU363067"/>
    </source>
</evidence>
<reference evidence="11" key="1">
    <citation type="journal article" date="2020" name="PLoS Negl. Trop. Dis.">
        <title>High-quality nuclear genome for Sarcoptes scabiei-A critical resource for a neglected parasite.</title>
        <authorList>
            <person name="Korhonen P.K."/>
            <person name="Gasser R.B."/>
            <person name="Ma G."/>
            <person name="Wang T."/>
            <person name="Stroehlein A.J."/>
            <person name="Young N.D."/>
            <person name="Ang C.S."/>
            <person name="Fernando D.D."/>
            <person name="Lu H.C."/>
            <person name="Taylor S."/>
            <person name="Reynolds S.L."/>
            <person name="Mofiz E."/>
            <person name="Najaraj S.H."/>
            <person name="Gowda H."/>
            <person name="Madugundu A."/>
            <person name="Renuse S."/>
            <person name="Holt D."/>
            <person name="Pandey A."/>
            <person name="Papenfuss A.T."/>
            <person name="Fischer K."/>
        </authorList>
    </citation>
    <scope>NUCLEOTIDE SEQUENCE [LARGE SCALE GENOMIC DNA]</scope>
</reference>
<dbReference type="SMART" id="SM00471">
    <property type="entry name" value="HDc"/>
    <property type="match status" value="1"/>
</dbReference>
<evidence type="ECO:0000313" key="10">
    <source>
        <dbReference type="EnsemblMetazoa" id="KAF7488066.1"/>
    </source>
</evidence>
<feature type="binding site" evidence="5">
    <location>
        <position position="194"/>
    </location>
    <ligand>
        <name>Zn(2+)</name>
        <dbReference type="ChEBI" id="CHEBI:29105"/>
        <label>1</label>
    </ligand>
</feature>
<dbReference type="OrthoDB" id="189220at2759"/>
<dbReference type="GO" id="GO:0007165">
    <property type="term" value="P:signal transduction"/>
    <property type="evidence" value="ECO:0007669"/>
    <property type="project" value="InterPro"/>
</dbReference>
<evidence type="ECO:0000256" key="1">
    <source>
        <dbReference type="ARBA" id="ARBA00022723"/>
    </source>
</evidence>
<gene>
    <name evidence="9" type="ORF">SSS_3875</name>
</gene>
<dbReference type="PRINTS" id="PR00387">
    <property type="entry name" value="PDIESTERASE1"/>
</dbReference>
<organism evidence="9">
    <name type="scientific">Sarcoptes scabiei</name>
    <name type="common">Itch mite</name>
    <name type="synonym">Acarus scabiei</name>
    <dbReference type="NCBI Taxonomy" id="52283"/>
    <lineage>
        <taxon>Eukaryota</taxon>
        <taxon>Metazoa</taxon>
        <taxon>Ecdysozoa</taxon>
        <taxon>Arthropoda</taxon>
        <taxon>Chelicerata</taxon>
        <taxon>Arachnida</taxon>
        <taxon>Acari</taxon>
        <taxon>Acariformes</taxon>
        <taxon>Sarcoptiformes</taxon>
        <taxon>Astigmata</taxon>
        <taxon>Psoroptidia</taxon>
        <taxon>Sarcoptoidea</taxon>
        <taxon>Sarcoptidae</taxon>
        <taxon>Sarcoptinae</taxon>
        <taxon>Sarcoptes</taxon>
    </lineage>
</organism>
<dbReference type="AlphaFoldDB" id="A0A834R161"/>
<protein>
    <recommendedName>
        <fullName evidence="6">Phosphodiesterase</fullName>
        <ecNumber evidence="6">3.1.4.-</ecNumber>
    </recommendedName>
</protein>
<dbReference type="GO" id="GO:0046872">
    <property type="term" value="F:metal ion binding"/>
    <property type="evidence" value="ECO:0007669"/>
    <property type="project" value="UniProtKB-KW"/>
</dbReference>
<dbReference type="EMBL" id="WVUK01000066">
    <property type="protein sequence ID" value="KAF7488066.1"/>
    <property type="molecule type" value="Genomic_DNA"/>
</dbReference>
<comment type="cofactor">
    <cofactor evidence="6">
        <name>a divalent metal cation</name>
        <dbReference type="ChEBI" id="CHEBI:60240"/>
    </cofactor>
    <text evidence="6">Binds 2 divalent metal cations per subunit. Site 1 may preferentially bind zinc ions, while site 2 has a preference for magnesium and/or manganese ions.</text>
</comment>
<evidence type="ECO:0000256" key="3">
    <source>
        <dbReference type="PIRSR" id="PIRSR623088-1"/>
    </source>
</evidence>
<dbReference type="Pfam" id="PF00233">
    <property type="entry name" value="PDEase_I"/>
    <property type="match status" value="1"/>
</dbReference>
<feature type="active site" description="Proton donor" evidence="3">
    <location>
        <position position="190"/>
    </location>
</feature>
<feature type="binding site" evidence="4">
    <location>
        <position position="341"/>
    </location>
    <ligand>
        <name>AMP</name>
        <dbReference type="ChEBI" id="CHEBI:456215"/>
    </ligand>
</feature>
<dbReference type="PROSITE" id="PS00126">
    <property type="entry name" value="PDEASE_I_1"/>
    <property type="match status" value="1"/>
</dbReference>
<keyword evidence="1 5" id="KW-0479">Metal-binding</keyword>
<dbReference type="InterPro" id="IPR002073">
    <property type="entry name" value="PDEase_catalytic_dom"/>
</dbReference>
<dbReference type="InterPro" id="IPR023088">
    <property type="entry name" value="PDEase"/>
</dbReference>
<feature type="region of interest" description="Disordered" evidence="7">
    <location>
        <begin position="508"/>
        <end position="537"/>
    </location>
</feature>
<name>A0A834R161_SARSC</name>
<keyword evidence="2 6" id="KW-0378">Hydrolase</keyword>
<dbReference type="InterPro" id="IPR036971">
    <property type="entry name" value="PDEase_catalytic_dom_sf"/>
</dbReference>
<feature type="binding site" evidence="5">
    <location>
        <position position="231"/>
    </location>
    <ligand>
        <name>Zn(2+)</name>
        <dbReference type="ChEBI" id="CHEBI:29105"/>
        <label>2</label>
    </ligand>
</feature>
<dbReference type="EnsemblMetazoa" id="SSS_3875s_mrna">
    <property type="protein sequence ID" value="KAF7488066.1"/>
    <property type="gene ID" value="SSS_3875"/>
</dbReference>
<evidence type="ECO:0000259" key="8">
    <source>
        <dbReference type="PROSITE" id="PS51845"/>
    </source>
</evidence>
<dbReference type="PROSITE" id="PS51845">
    <property type="entry name" value="PDEASE_I_2"/>
    <property type="match status" value="1"/>
</dbReference>
<feature type="binding site" evidence="5">
    <location>
        <position position="230"/>
    </location>
    <ligand>
        <name>Zn(2+)</name>
        <dbReference type="ChEBI" id="CHEBI:29105"/>
        <label>1</label>
    </ligand>
</feature>